<accession>A0A1J0EH26</accession>
<dbReference type="AlphaFoldDB" id="A0A1J0EH26"/>
<reference evidence="3" key="1">
    <citation type="submission" date="2016-10" db="EMBL/GenBank/DDBJ databases">
        <title>Pseudomonas frederiksbergensis ERGS4:02 complete genome.</title>
        <authorList>
            <person name="Kumar R."/>
            <person name="Acharya V."/>
            <person name="Singh D."/>
        </authorList>
    </citation>
    <scope>NUCLEOTIDE SEQUENCE [LARGE SCALE GENOMIC DNA]</scope>
    <source>
        <strain evidence="3">ERGS4:02</strain>
    </source>
</reference>
<evidence type="ECO:0000313" key="2">
    <source>
        <dbReference type="EMBL" id="APC15418.1"/>
    </source>
</evidence>
<protein>
    <submittedName>
        <fullName evidence="2">Uncharacterized protein</fullName>
    </submittedName>
</protein>
<dbReference type="GeneID" id="46907898"/>
<proteinExistence type="predicted"/>
<keyword evidence="1" id="KW-1133">Transmembrane helix</keyword>
<feature type="transmembrane region" description="Helical" evidence="1">
    <location>
        <begin position="12"/>
        <end position="36"/>
    </location>
</feature>
<sequence>MSNGRYPSMRVFTVFVLCPLLTGFVVGIVALIVTIFHLVSNPRLLGEVRGAESMLVLVMAPLMAELVFIIPFSVFGFFVVVQKVRKTASALRAISIIGGSVASLWGLLIILVINGGGQKTYISGYGFLLVAVFFVAMLFTGFSAYFVLPEKNTISVLERLKDKP</sequence>
<dbReference type="EMBL" id="CP017886">
    <property type="protein sequence ID" value="APC15418.1"/>
    <property type="molecule type" value="Genomic_DNA"/>
</dbReference>
<evidence type="ECO:0000256" key="1">
    <source>
        <dbReference type="SAM" id="Phobius"/>
    </source>
</evidence>
<organism evidence="2 3">
    <name type="scientific">Pseudomonas frederiksbergensis</name>
    <dbReference type="NCBI Taxonomy" id="104087"/>
    <lineage>
        <taxon>Bacteria</taxon>
        <taxon>Pseudomonadati</taxon>
        <taxon>Pseudomonadota</taxon>
        <taxon>Gammaproteobacteria</taxon>
        <taxon>Pseudomonadales</taxon>
        <taxon>Pseudomonadaceae</taxon>
        <taxon>Pseudomonas</taxon>
    </lineage>
</organism>
<feature type="transmembrane region" description="Helical" evidence="1">
    <location>
        <begin position="93"/>
        <end position="113"/>
    </location>
</feature>
<evidence type="ECO:0000313" key="3">
    <source>
        <dbReference type="Proteomes" id="UP000182567"/>
    </source>
</evidence>
<dbReference type="OrthoDB" id="7019681at2"/>
<name>A0A1J0EH26_9PSED</name>
<feature type="transmembrane region" description="Helical" evidence="1">
    <location>
        <begin position="56"/>
        <end position="81"/>
    </location>
</feature>
<dbReference type="RefSeq" id="WP_071551364.1">
    <property type="nucleotide sequence ID" value="NZ_CP017886.1"/>
</dbReference>
<keyword evidence="1" id="KW-0472">Membrane</keyword>
<keyword evidence="1" id="KW-0812">Transmembrane</keyword>
<dbReference type="Proteomes" id="UP000182567">
    <property type="component" value="Chromosome"/>
</dbReference>
<feature type="transmembrane region" description="Helical" evidence="1">
    <location>
        <begin position="125"/>
        <end position="148"/>
    </location>
</feature>
<gene>
    <name evidence="2" type="ORF">BLL42_06640</name>
</gene>